<evidence type="ECO:0000313" key="12">
    <source>
        <dbReference type="Proteomes" id="UP000221165"/>
    </source>
</evidence>
<feature type="compositionally biased region" description="Low complexity" evidence="9">
    <location>
        <begin position="673"/>
        <end position="685"/>
    </location>
</feature>
<dbReference type="InterPro" id="IPR013506">
    <property type="entry name" value="Topo_IIA_bsu_dom2"/>
</dbReference>
<dbReference type="SUPFAM" id="SSF54211">
    <property type="entry name" value="Ribosomal protein S5 domain 2-like"/>
    <property type="match status" value="2"/>
</dbReference>
<feature type="compositionally biased region" description="Basic and acidic residues" evidence="9">
    <location>
        <begin position="587"/>
        <end position="620"/>
    </location>
</feature>
<dbReference type="SUPFAM" id="SSF56719">
    <property type="entry name" value="Type II DNA topoisomerase"/>
    <property type="match status" value="1"/>
</dbReference>
<reference evidence="11 12" key="1">
    <citation type="journal article" date="2017" name="Int. J. Parasitol.">
        <title>The genome of the protozoan parasite Cystoisospora suis and a reverse vaccinology approach to identify vaccine candidates.</title>
        <authorList>
            <person name="Palmieri N."/>
            <person name="Shrestha A."/>
            <person name="Ruttkowski B."/>
            <person name="Beck T."/>
            <person name="Vogl C."/>
            <person name="Tomley F."/>
            <person name="Blake D.P."/>
            <person name="Joachim A."/>
        </authorList>
    </citation>
    <scope>NUCLEOTIDE SEQUENCE [LARGE SCALE GENOMIC DNA]</scope>
    <source>
        <strain evidence="11 12">Wien I</strain>
    </source>
</reference>
<dbReference type="Pfam" id="PF00204">
    <property type="entry name" value="DNA_gyraseB"/>
    <property type="match status" value="2"/>
</dbReference>
<dbReference type="Gene3D" id="3.30.230.10">
    <property type="match status" value="1"/>
</dbReference>
<evidence type="ECO:0000256" key="5">
    <source>
        <dbReference type="ARBA" id="ARBA00023029"/>
    </source>
</evidence>
<feature type="compositionally biased region" description="Basic and acidic residues" evidence="9">
    <location>
        <begin position="58"/>
        <end position="80"/>
    </location>
</feature>
<evidence type="ECO:0000259" key="10">
    <source>
        <dbReference type="PROSITE" id="PS50880"/>
    </source>
</evidence>
<dbReference type="GO" id="GO:0006265">
    <property type="term" value="P:DNA topological change"/>
    <property type="evidence" value="ECO:0007669"/>
    <property type="project" value="UniProtKB-UniRule"/>
</dbReference>
<evidence type="ECO:0000256" key="3">
    <source>
        <dbReference type="ARBA" id="ARBA00022741"/>
    </source>
</evidence>
<evidence type="ECO:0000256" key="6">
    <source>
        <dbReference type="ARBA" id="ARBA00023125"/>
    </source>
</evidence>
<evidence type="ECO:0000256" key="7">
    <source>
        <dbReference type="ARBA" id="ARBA00023235"/>
    </source>
</evidence>
<dbReference type="InterPro" id="IPR020568">
    <property type="entry name" value="Ribosomal_Su5_D2-typ_SF"/>
</dbReference>
<comment type="subunit">
    <text evidence="8">Homodimer.</text>
</comment>
<dbReference type="InterPro" id="IPR013760">
    <property type="entry name" value="Topo_IIA-like_dom_sf"/>
</dbReference>
<name>A0A2C6L1G6_9APIC</name>
<feature type="region of interest" description="Disordered" evidence="9">
    <location>
        <begin position="585"/>
        <end position="625"/>
    </location>
</feature>
<dbReference type="GeneID" id="94423757"/>
<dbReference type="OrthoDB" id="333230at2759"/>
<gene>
    <name evidence="11" type="ORF">CSUI_000312</name>
</gene>
<dbReference type="Gene3D" id="3.40.50.670">
    <property type="match status" value="2"/>
</dbReference>
<dbReference type="InterPro" id="IPR006171">
    <property type="entry name" value="TOPRIM_dom"/>
</dbReference>
<comment type="similarity">
    <text evidence="2">Belongs to the type II topoisomerase GyrB family.</text>
</comment>
<proteinExistence type="inferred from homology"/>
<keyword evidence="6 8" id="KW-0238">DNA-binding</keyword>
<evidence type="ECO:0000256" key="2">
    <source>
        <dbReference type="ARBA" id="ARBA00010708"/>
    </source>
</evidence>
<dbReference type="Proteomes" id="UP000221165">
    <property type="component" value="Unassembled WGS sequence"/>
</dbReference>
<dbReference type="InterPro" id="IPR002288">
    <property type="entry name" value="DNA_gyrase_B_C"/>
</dbReference>
<comment type="caution">
    <text evidence="11">The sequence shown here is derived from an EMBL/GenBank/DDBJ whole genome shotgun (WGS) entry which is preliminary data.</text>
</comment>
<dbReference type="Pfam" id="PF00986">
    <property type="entry name" value="DNA_gyraseB_C"/>
    <property type="match status" value="1"/>
</dbReference>
<evidence type="ECO:0000256" key="8">
    <source>
        <dbReference type="RuleBase" id="RU362094"/>
    </source>
</evidence>
<keyword evidence="7 8" id="KW-0413">Isomerase</keyword>
<comment type="function">
    <text evidence="8">Control of topological states of DNA by transient breakage and subsequent rejoining of DNA strands. Topoisomerase II makes double-strand breaks.</text>
</comment>
<keyword evidence="12" id="KW-1185">Reference proteome</keyword>
<dbReference type="GO" id="GO:0003677">
    <property type="term" value="F:DNA binding"/>
    <property type="evidence" value="ECO:0007669"/>
    <property type="project" value="UniProtKB-UniRule"/>
</dbReference>
<accession>A0A2C6L1G6</accession>
<dbReference type="PANTHER" id="PTHR45866:SF1">
    <property type="entry name" value="DNA GYRASE SUBUNIT B, MITOCHONDRIAL"/>
    <property type="match status" value="1"/>
</dbReference>
<feature type="compositionally biased region" description="Acidic residues" evidence="9">
    <location>
        <begin position="37"/>
        <end position="57"/>
    </location>
</feature>
<feature type="compositionally biased region" description="Basic and acidic residues" evidence="9">
    <location>
        <begin position="708"/>
        <end position="719"/>
    </location>
</feature>
<dbReference type="AlphaFoldDB" id="A0A2C6L1G6"/>
<dbReference type="InterPro" id="IPR001241">
    <property type="entry name" value="Topo_IIA"/>
</dbReference>
<feature type="domain" description="Toprim" evidence="10">
    <location>
        <begin position="424"/>
        <end position="560"/>
    </location>
</feature>
<feature type="region of interest" description="Disordered" evidence="9">
    <location>
        <begin position="655"/>
        <end position="733"/>
    </location>
</feature>
<dbReference type="PROSITE" id="PS50880">
    <property type="entry name" value="TOPRIM"/>
    <property type="match status" value="1"/>
</dbReference>
<feature type="compositionally biased region" description="Low complexity" evidence="9">
    <location>
        <begin position="157"/>
        <end position="190"/>
    </location>
</feature>
<dbReference type="PANTHER" id="PTHR45866">
    <property type="entry name" value="DNA GYRASE/TOPOISOMERASE SUBUNIT B"/>
    <property type="match status" value="1"/>
</dbReference>
<keyword evidence="5 8" id="KW-0799">Topoisomerase</keyword>
<protein>
    <recommendedName>
        <fullName evidence="8">DNA topoisomerase 2</fullName>
        <ecNumber evidence="8">5.6.2.2</ecNumber>
    </recommendedName>
</protein>
<keyword evidence="4 8" id="KW-0067">ATP-binding</keyword>
<dbReference type="RefSeq" id="XP_067927476.1">
    <property type="nucleotide sequence ID" value="XM_068060546.1"/>
</dbReference>
<evidence type="ECO:0000313" key="11">
    <source>
        <dbReference type="EMBL" id="PHJ25830.1"/>
    </source>
</evidence>
<feature type="region of interest" description="Disordered" evidence="9">
    <location>
        <begin position="21"/>
        <end position="80"/>
    </location>
</feature>
<dbReference type="EMBL" id="MIGC01000134">
    <property type="protein sequence ID" value="PHJ25830.1"/>
    <property type="molecule type" value="Genomic_DNA"/>
</dbReference>
<comment type="similarity">
    <text evidence="8">Belongs to the type II topoisomerase family.</text>
</comment>
<dbReference type="InterPro" id="IPR013759">
    <property type="entry name" value="Topo_IIA_B_C"/>
</dbReference>
<dbReference type="SMART" id="SM00433">
    <property type="entry name" value="TOP2c"/>
    <property type="match status" value="1"/>
</dbReference>
<dbReference type="Pfam" id="PF01751">
    <property type="entry name" value="Toprim"/>
    <property type="match status" value="1"/>
</dbReference>
<evidence type="ECO:0000256" key="4">
    <source>
        <dbReference type="ARBA" id="ARBA00022840"/>
    </source>
</evidence>
<dbReference type="GO" id="GO:0005524">
    <property type="term" value="F:ATP binding"/>
    <property type="evidence" value="ECO:0007669"/>
    <property type="project" value="UniProtKB-UniRule"/>
</dbReference>
<keyword evidence="3 8" id="KW-0547">Nucleotide-binding</keyword>
<evidence type="ECO:0000256" key="9">
    <source>
        <dbReference type="SAM" id="MobiDB-lite"/>
    </source>
</evidence>
<dbReference type="GO" id="GO:0003918">
    <property type="term" value="F:DNA topoisomerase type II (double strand cut, ATP-hydrolyzing) activity"/>
    <property type="evidence" value="ECO:0007669"/>
    <property type="project" value="UniProtKB-UniRule"/>
</dbReference>
<comment type="catalytic activity">
    <reaction evidence="1 8">
        <text>ATP-dependent breakage, passage and rejoining of double-stranded DNA.</text>
        <dbReference type="EC" id="5.6.2.2"/>
    </reaction>
</comment>
<organism evidence="11 12">
    <name type="scientific">Cystoisospora suis</name>
    <dbReference type="NCBI Taxonomy" id="483139"/>
    <lineage>
        <taxon>Eukaryota</taxon>
        <taxon>Sar</taxon>
        <taxon>Alveolata</taxon>
        <taxon>Apicomplexa</taxon>
        <taxon>Conoidasida</taxon>
        <taxon>Coccidia</taxon>
        <taxon>Eucoccidiorida</taxon>
        <taxon>Eimeriorina</taxon>
        <taxon>Sarcocystidae</taxon>
        <taxon>Cystoisospora</taxon>
    </lineage>
</organism>
<dbReference type="InterPro" id="IPR014721">
    <property type="entry name" value="Ribsml_uS5_D2-typ_fold_subgr"/>
</dbReference>
<dbReference type="VEuPathDB" id="ToxoDB:CSUI_000312"/>
<dbReference type="EC" id="5.6.2.2" evidence="8"/>
<evidence type="ECO:0000256" key="1">
    <source>
        <dbReference type="ARBA" id="ARBA00000185"/>
    </source>
</evidence>
<feature type="compositionally biased region" description="Basic and acidic residues" evidence="9">
    <location>
        <begin position="21"/>
        <end position="36"/>
    </location>
</feature>
<dbReference type="PRINTS" id="PR00418">
    <property type="entry name" value="TPI2FAMILY"/>
</dbReference>
<feature type="region of interest" description="Disordered" evidence="9">
    <location>
        <begin position="141"/>
        <end position="190"/>
    </location>
</feature>
<sequence>MRDLAYLHPNVTFEFIQEERRLKKRKGEEKATGEKEDEKEEEGEKIERIAEEEEGEREEEKIRKRGGEREEKDQEEKESCERRIVFQQSGGLDAYIRHLCLNLPPLFEGRDPIIRIESDRSDPSSAASSLSVSVRLFFSSPFPSSSSSRKSKENEESSSSLSNQAKHPSTSSSSIPSVSPPSSSSCNVSPLPSSALSSSDTFISFVNSIPTPEGGAHVDGVRTAITRAVNRLLKSIVSSSSPPEDQSSSSSLANLLGKKLKWRGGLSSPGNRSLSLSTLLGKFSSSSREGGRGERRKRGKGIDDLANLHIAGEYLREGVVGLVEIRMQNAEFEGQTKKKLRSKHVRQSVEEIVSEGLLNYFELNPQNFEKLLQKAFFAKSVATAAKEARDLTRLEQTASSRSALLLPGKLADCSPVTPEEKREKEIFIVEGESAAGSAKQRRRLSSSSYVIDTNKCQARDRRTQAILPLRGKILNVEKMGNFRRILENEELSALLAAVGISFTKAERLQANLQALRYSRIILMTDADADGGHILSLLLTFFFRVQPELYEKKLIYVASPPLYKISRFPPTPRDLLTHAIQAARQRHQKDLEIKEHKEKKDEENEKEEEEKREKKASDNDKKKKHQSSSCLTSEVYVWSDEEVTSVLKAIQEYHERDRKVKPSSLHSSTDKDNSSSSSSFTSRPTTGVSEAAGADEQERRECVSFSLKDPMHLREKTKKDEEEEEGTETGRRGIEEGRYTGVLKNINLQRFKGLGEMLPEQLWNTTMNPKTRILKQIHLHNALQAAATISSLMGDDVDARKSILAAAGGQLRLDDLDV</sequence>